<dbReference type="PANTHER" id="PTHR11360">
    <property type="entry name" value="MONOCARBOXYLATE TRANSPORTER"/>
    <property type="match status" value="1"/>
</dbReference>
<feature type="transmembrane region" description="Helical" evidence="3">
    <location>
        <begin position="686"/>
        <end position="704"/>
    </location>
</feature>
<evidence type="ECO:0000313" key="5">
    <source>
        <dbReference type="EMBL" id="VVC24297.1"/>
    </source>
</evidence>
<dbReference type="Proteomes" id="UP000325440">
    <property type="component" value="Unassembled WGS sequence"/>
</dbReference>
<dbReference type="GO" id="GO:0016020">
    <property type="term" value="C:membrane"/>
    <property type="evidence" value="ECO:0007669"/>
    <property type="project" value="UniProtKB-SubCell"/>
</dbReference>
<dbReference type="GO" id="GO:0008028">
    <property type="term" value="F:monocarboxylic acid transmembrane transporter activity"/>
    <property type="evidence" value="ECO:0007669"/>
    <property type="project" value="TreeGrafter"/>
</dbReference>
<dbReference type="CDD" id="cd17352">
    <property type="entry name" value="MFS_MCT_SLC16"/>
    <property type="match status" value="1"/>
</dbReference>
<dbReference type="InterPro" id="IPR020846">
    <property type="entry name" value="MFS_dom"/>
</dbReference>
<feature type="compositionally biased region" description="Basic and acidic residues" evidence="2">
    <location>
        <begin position="75"/>
        <end position="89"/>
    </location>
</feature>
<feature type="transmembrane region" description="Helical" evidence="3">
    <location>
        <begin position="745"/>
        <end position="763"/>
    </location>
</feature>
<reference evidence="5 6" key="1">
    <citation type="submission" date="2019-08" db="EMBL/GenBank/DDBJ databases">
        <authorList>
            <person name="Alioto T."/>
            <person name="Alioto T."/>
            <person name="Gomez Garrido J."/>
        </authorList>
    </citation>
    <scope>NUCLEOTIDE SEQUENCE [LARGE SCALE GENOMIC DNA]</scope>
</reference>
<feature type="transmembrane region" description="Helical" evidence="3">
    <location>
        <begin position="283"/>
        <end position="303"/>
    </location>
</feature>
<feature type="compositionally biased region" description="Low complexity" evidence="2">
    <location>
        <begin position="124"/>
        <end position="133"/>
    </location>
</feature>
<name>A0A5E4LX81_9HEMI</name>
<evidence type="ECO:0000259" key="4">
    <source>
        <dbReference type="PROSITE" id="PS50850"/>
    </source>
</evidence>
<feature type="compositionally biased region" description="Polar residues" evidence="2">
    <location>
        <begin position="371"/>
        <end position="382"/>
    </location>
</feature>
<evidence type="ECO:0000256" key="3">
    <source>
        <dbReference type="SAM" id="Phobius"/>
    </source>
</evidence>
<feature type="compositionally biased region" description="Basic and acidic residues" evidence="2">
    <location>
        <begin position="38"/>
        <end position="48"/>
    </location>
</feature>
<feature type="transmembrane region" description="Helical" evidence="3">
    <location>
        <begin position="155"/>
        <end position="184"/>
    </location>
</feature>
<gene>
    <name evidence="5" type="ORF">CINCED_3A001121</name>
</gene>
<dbReference type="Gene3D" id="1.20.1250.20">
    <property type="entry name" value="MFS general substrate transporter like domains"/>
    <property type="match status" value="2"/>
</dbReference>
<accession>A0A5E4LX81</accession>
<feature type="transmembrane region" description="Helical" evidence="3">
    <location>
        <begin position="617"/>
        <end position="635"/>
    </location>
</feature>
<feature type="transmembrane region" description="Helical" evidence="3">
    <location>
        <begin position="309"/>
        <end position="331"/>
    </location>
</feature>
<keyword evidence="3" id="KW-0472">Membrane</keyword>
<dbReference type="OrthoDB" id="410267at2759"/>
<feature type="region of interest" description="Disordered" evidence="2">
    <location>
        <begin position="359"/>
        <end position="386"/>
    </location>
</feature>
<feature type="transmembrane region" description="Helical" evidence="3">
    <location>
        <begin position="225"/>
        <end position="243"/>
    </location>
</feature>
<evidence type="ECO:0000256" key="1">
    <source>
        <dbReference type="ARBA" id="ARBA00004141"/>
    </source>
</evidence>
<feature type="region of interest" description="Disordered" evidence="2">
    <location>
        <begin position="104"/>
        <end position="146"/>
    </location>
</feature>
<keyword evidence="3" id="KW-1133">Transmembrane helix</keyword>
<feature type="compositionally biased region" description="Acidic residues" evidence="2">
    <location>
        <begin position="58"/>
        <end position="74"/>
    </location>
</feature>
<feature type="transmembrane region" description="Helical" evidence="3">
    <location>
        <begin position="775"/>
        <end position="797"/>
    </location>
</feature>
<feature type="transmembrane region" description="Helical" evidence="3">
    <location>
        <begin position="655"/>
        <end position="674"/>
    </location>
</feature>
<sequence>MADNVNTVDPEVNIILLSVNSLIPQTSDLYNNNNSSNKDIKLSPEQSEKPSLASDNGGGDDEAEDGNEDDDEDDKSNSDRIIKTSDKTTADGVAKNHVTFHKDEPANVNGCCSRHHQRGTGVQDSPYTSYTTTDSDESSSSDSSDLLNRAPDGGWGWVVVFASFMVNMIADGVTFSFGVIFIEFEKYFDEGKSKTAWIGSLFMAVPLLSGPIASFLTDRYGCQKVTIIGSIVASAGFVMSAFADSLFTLFITFGLISGFGLSLCYVAAVVIVAYYFDKKRSLATGLSVCGSGIGTFIFAPLNHELLSYYGWRGCTLILAGLFLNLCVFGMLMRDLPWTKEKAQNEWKKKKDARLQKRRLKSTASYDRHSQHTQLQSSPTTGSSKDEVEQMFQEDLGIHDNRGLPDTTKDLRLCNSLVNLPTFVKNHENVPVEVLEALTQKKQLYSVLVQNYPSLLIHSKSFSDSGRINESGNMSPTQGLHINQIVSIQKLMENQGSKLEVNNAKCDKVDVVQTNNGTNVVLKNNDYNNWWMKKECNQQVKRLQTAYLQDIKIHRHSLTYRGAMLNINRYRLRASSCPNIYRNSMTTIAKEKHEWSAGLWELWYLLLDMMDFSHFKNIPFLLFAISNFLLYTWYDVPYVYIADLAIMKGHSDEDASYLISLIGILNMFGEIWLGWAGDKAWVNANMVYAVSMVLCGFVIAIVPLFGSYLSLGVLSGFFGLFISANYSFTSIILVEIISLERFTNAYGVLLLVQGIANLIGPPLAGGLYDITKSYDLSFYLAGFFIAISGLLLFVHPIIKKMERYRRKQKLLNNHKNKIMTIASNCQKCAAIEGDVLYPSKRRLSLATSV</sequence>
<feature type="region of interest" description="Disordered" evidence="2">
    <location>
        <begin position="30"/>
        <end position="89"/>
    </location>
</feature>
<feature type="domain" description="Major facilitator superfamily (MFS) profile" evidence="4">
    <location>
        <begin position="156"/>
        <end position="799"/>
    </location>
</feature>
<keyword evidence="6" id="KW-1185">Reference proteome</keyword>
<dbReference type="SUPFAM" id="SSF103473">
    <property type="entry name" value="MFS general substrate transporter"/>
    <property type="match status" value="1"/>
</dbReference>
<dbReference type="Pfam" id="PF07690">
    <property type="entry name" value="MFS_1"/>
    <property type="match status" value="2"/>
</dbReference>
<feature type="transmembrane region" description="Helical" evidence="3">
    <location>
        <begin position="710"/>
        <end position="733"/>
    </location>
</feature>
<dbReference type="PROSITE" id="PS50850">
    <property type="entry name" value="MFS"/>
    <property type="match status" value="1"/>
</dbReference>
<dbReference type="AlphaFoldDB" id="A0A5E4LX81"/>
<dbReference type="FunFam" id="1.20.1250.20:FF:000505">
    <property type="entry name" value="Predicted protein"/>
    <property type="match status" value="1"/>
</dbReference>
<feature type="transmembrane region" description="Helical" evidence="3">
    <location>
        <begin position="249"/>
        <end position="276"/>
    </location>
</feature>
<dbReference type="PANTHER" id="PTHR11360:SF260">
    <property type="entry name" value="MFS DOMAIN-CONTAINING PROTEIN"/>
    <property type="match status" value="1"/>
</dbReference>
<evidence type="ECO:0000256" key="2">
    <source>
        <dbReference type="SAM" id="MobiDB-lite"/>
    </source>
</evidence>
<feature type="transmembrane region" description="Helical" evidence="3">
    <location>
        <begin position="196"/>
        <end position="216"/>
    </location>
</feature>
<keyword evidence="3" id="KW-0812">Transmembrane</keyword>
<protein>
    <submittedName>
        <fullName evidence="5">Major facilitator superfamily,Major facilitator superfamily domain</fullName>
    </submittedName>
</protein>
<dbReference type="EMBL" id="CABPRJ010000001">
    <property type="protein sequence ID" value="VVC24297.1"/>
    <property type="molecule type" value="Genomic_DNA"/>
</dbReference>
<evidence type="ECO:0000313" key="6">
    <source>
        <dbReference type="Proteomes" id="UP000325440"/>
    </source>
</evidence>
<comment type="subcellular location">
    <subcellularLocation>
        <location evidence="1">Membrane</location>
        <topology evidence="1">Multi-pass membrane protein</topology>
    </subcellularLocation>
</comment>
<proteinExistence type="predicted"/>
<dbReference type="InterPro" id="IPR050327">
    <property type="entry name" value="Proton-linked_MCT"/>
</dbReference>
<organism evidence="5 6">
    <name type="scientific">Cinara cedri</name>
    <dbReference type="NCBI Taxonomy" id="506608"/>
    <lineage>
        <taxon>Eukaryota</taxon>
        <taxon>Metazoa</taxon>
        <taxon>Ecdysozoa</taxon>
        <taxon>Arthropoda</taxon>
        <taxon>Hexapoda</taxon>
        <taxon>Insecta</taxon>
        <taxon>Pterygota</taxon>
        <taxon>Neoptera</taxon>
        <taxon>Paraneoptera</taxon>
        <taxon>Hemiptera</taxon>
        <taxon>Sternorrhyncha</taxon>
        <taxon>Aphidomorpha</taxon>
        <taxon>Aphidoidea</taxon>
        <taxon>Aphididae</taxon>
        <taxon>Lachninae</taxon>
        <taxon>Cinara</taxon>
    </lineage>
</organism>
<dbReference type="InterPro" id="IPR011701">
    <property type="entry name" value="MFS"/>
</dbReference>
<dbReference type="InterPro" id="IPR036259">
    <property type="entry name" value="MFS_trans_sf"/>
</dbReference>